<dbReference type="FunFam" id="3.40.50.1100:FF:000081">
    <property type="entry name" value="D-cysteine desulfhydrase 2 mitochondrial"/>
    <property type="match status" value="1"/>
</dbReference>
<keyword evidence="5" id="KW-1185">Reference proteome</keyword>
<evidence type="ECO:0000313" key="5">
    <source>
        <dbReference type="Proteomes" id="UP000017836"/>
    </source>
</evidence>
<dbReference type="AlphaFoldDB" id="W1P5J5"/>
<gene>
    <name evidence="4" type="ORF">AMTR_s00045p00214720</name>
</gene>
<evidence type="ECO:0000256" key="2">
    <source>
        <dbReference type="ARBA" id="ARBA00008639"/>
    </source>
</evidence>
<dbReference type="Gene3D" id="3.40.50.1100">
    <property type="match status" value="2"/>
</dbReference>
<accession>W1P5J5</accession>
<dbReference type="Gramene" id="ERN02220">
    <property type="protein sequence ID" value="ERN02220"/>
    <property type="gene ID" value="AMTR_s00045p00214720"/>
</dbReference>
<dbReference type="InterPro" id="IPR036052">
    <property type="entry name" value="TrpB-like_PALP_sf"/>
</dbReference>
<dbReference type="KEGG" id="atr:18430323"/>
<comment type="similarity">
    <text evidence="2">Belongs to the ACC deaminase/D-cysteine desulfhydrase family.</text>
</comment>
<dbReference type="OrthoDB" id="10266364at2759"/>
<dbReference type="EMBL" id="KI394661">
    <property type="protein sequence ID" value="ERN02220.1"/>
    <property type="molecule type" value="Genomic_DNA"/>
</dbReference>
<evidence type="ECO:0000313" key="4">
    <source>
        <dbReference type="EMBL" id="ERN02220.1"/>
    </source>
</evidence>
<organism evidence="4 5">
    <name type="scientific">Amborella trichopoda</name>
    <dbReference type="NCBI Taxonomy" id="13333"/>
    <lineage>
        <taxon>Eukaryota</taxon>
        <taxon>Viridiplantae</taxon>
        <taxon>Streptophyta</taxon>
        <taxon>Embryophyta</taxon>
        <taxon>Tracheophyta</taxon>
        <taxon>Spermatophyta</taxon>
        <taxon>Magnoliopsida</taxon>
        <taxon>Amborellales</taxon>
        <taxon>Amborellaceae</taxon>
        <taxon>Amborella</taxon>
    </lineage>
</organism>
<dbReference type="OMA" id="WEVYAVM"/>
<dbReference type="InterPro" id="IPR027278">
    <property type="entry name" value="ACCD_DCysDesulf"/>
</dbReference>
<evidence type="ECO:0000256" key="3">
    <source>
        <dbReference type="ARBA" id="ARBA00022898"/>
    </source>
</evidence>
<dbReference type="eggNOG" id="ENOG502QPSP">
    <property type="taxonomic scope" value="Eukaryota"/>
</dbReference>
<protein>
    <submittedName>
        <fullName evidence="4">Uncharacterized protein</fullName>
    </submittedName>
</protein>
<dbReference type="GO" id="GO:0019148">
    <property type="term" value="F:D-cysteine desulfhydrase activity"/>
    <property type="evidence" value="ECO:0000318"/>
    <property type="project" value="GO_Central"/>
</dbReference>
<dbReference type="PANTHER" id="PTHR43780:SF7">
    <property type="entry name" value="D-CYSTEINE DESULFHYDRASE 2, MITOCHONDRIAL"/>
    <property type="match status" value="1"/>
</dbReference>
<evidence type="ECO:0000256" key="1">
    <source>
        <dbReference type="ARBA" id="ARBA00001933"/>
    </source>
</evidence>
<dbReference type="STRING" id="13333.W1P5J5"/>
<name>W1P5J5_AMBTC</name>
<sequence>MQYNGNISQLISKQVNKNTLSELLNRRWMMLHPDTKIHQISFFDLTGEHKDASSIKLSFSNNTQPSLGDGLQGVKNSENYLFVVRDDLLHPFVNGNKARKLDALLPLLQAHGVTDVVTCGGCQSAHATALAVSCAERGLRCHLLLRGEQPETQTGYNLLSGMYGGVTYVPRSLYANREEMLNRHAYKVAGSHGSVVSLDDMLDSSLLLPSRQMNVASLGNDSRHQSASKGSTRKVVIVKEGAGDAIALLGVMRLVDYLSQTQIFGRSHSLKIVVDAGTGTTAVGLALGVLCLGLPWEVTGIMLANTIEGYRKQEARLISDFKRFCGWDIDYASNGAGSNCVQWVERISPRKFGNTLEGELEACQQIARQTGILVDPVYTLAAWQHATAFCQSLRENDNAKVVMLHTGGTLGLFGLAQRYKNYFHGLQQSNHG</sequence>
<dbReference type="PANTHER" id="PTHR43780">
    <property type="entry name" value="1-AMINOCYCLOPROPANE-1-CARBOXYLATE DEAMINASE-RELATED"/>
    <property type="match status" value="1"/>
</dbReference>
<proteinExistence type="inferred from homology"/>
<keyword evidence="3" id="KW-0663">Pyridoxal phosphate</keyword>
<dbReference type="HOGENOM" id="CLU_037807_1_0_1"/>
<comment type="cofactor">
    <cofactor evidence="1">
        <name>pyridoxal 5'-phosphate</name>
        <dbReference type="ChEBI" id="CHEBI:597326"/>
    </cofactor>
</comment>
<reference evidence="5" key="1">
    <citation type="journal article" date="2013" name="Science">
        <title>The Amborella genome and the evolution of flowering plants.</title>
        <authorList>
            <consortium name="Amborella Genome Project"/>
        </authorList>
    </citation>
    <scope>NUCLEOTIDE SEQUENCE [LARGE SCALE GENOMIC DNA]</scope>
</reference>
<dbReference type="SUPFAM" id="SSF53686">
    <property type="entry name" value="Tryptophan synthase beta subunit-like PLP-dependent enzymes"/>
    <property type="match status" value="1"/>
</dbReference>
<dbReference type="Proteomes" id="UP000017836">
    <property type="component" value="Unassembled WGS sequence"/>
</dbReference>